<reference evidence="6" key="1">
    <citation type="submission" date="2023-04" db="EMBL/GenBank/DDBJ databases">
        <title>Phytophthora lilii NBRC 32176.</title>
        <authorList>
            <person name="Ichikawa N."/>
            <person name="Sato H."/>
            <person name="Tonouchi N."/>
        </authorList>
    </citation>
    <scope>NUCLEOTIDE SEQUENCE</scope>
    <source>
        <strain evidence="6">NBRC 32176</strain>
    </source>
</reference>
<proteinExistence type="inferred from homology"/>
<dbReference type="Pfam" id="PF16810">
    <property type="entry name" value="RXLR"/>
    <property type="match status" value="1"/>
</dbReference>
<evidence type="ECO:0000256" key="2">
    <source>
        <dbReference type="ARBA" id="ARBA00010400"/>
    </source>
</evidence>
<comment type="subcellular location">
    <subcellularLocation>
        <location evidence="1 5">Secreted</location>
    </subcellularLocation>
</comment>
<dbReference type="EMBL" id="BSXW01002275">
    <property type="protein sequence ID" value="GMF41635.1"/>
    <property type="molecule type" value="Genomic_DNA"/>
</dbReference>
<comment type="similarity">
    <text evidence="2 5">Belongs to the RxLR effector family.</text>
</comment>
<evidence type="ECO:0000256" key="5">
    <source>
        <dbReference type="RuleBase" id="RU367124"/>
    </source>
</evidence>
<comment type="function">
    <text evidence="5">Effector that suppresses plant defense responses during pathogen infection.</text>
</comment>
<comment type="caution">
    <text evidence="6">The sequence shown here is derived from an EMBL/GenBank/DDBJ whole genome shotgun (WGS) entry which is preliminary data.</text>
</comment>
<evidence type="ECO:0000313" key="7">
    <source>
        <dbReference type="Proteomes" id="UP001165083"/>
    </source>
</evidence>
<accession>A0A9W6XL02</accession>
<keyword evidence="4" id="KW-0732">Signal</keyword>
<comment type="domain">
    <text evidence="5">The RxLR-dEER motif acts to carry the protein into the host cell cytoplasm through binding to cell surface phosphatidylinositol-3-phosphate.</text>
</comment>
<dbReference type="GO" id="GO:0005576">
    <property type="term" value="C:extracellular region"/>
    <property type="evidence" value="ECO:0007669"/>
    <property type="project" value="UniProtKB-SubCell"/>
</dbReference>
<evidence type="ECO:0000256" key="3">
    <source>
        <dbReference type="ARBA" id="ARBA00022525"/>
    </source>
</evidence>
<gene>
    <name evidence="6" type="ORF">Plil01_001668700</name>
</gene>
<dbReference type="OrthoDB" id="128949at2759"/>
<dbReference type="Proteomes" id="UP001165083">
    <property type="component" value="Unassembled WGS sequence"/>
</dbReference>
<evidence type="ECO:0000313" key="6">
    <source>
        <dbReference type="EMBL" id="GMF41635.1"/>
    </source>
</evidence>
<evidence type="ECO:0000256" key="1">
    <source>
        <dbReference type="ARBA" id="ARBA00004613"/>
    </source>
</evidence>
<name>A0A9W6XL02_9STRA</name>
<dbReference type="AlphaFoldDB" id="A0A9W6XL02"/>
<sequence>MLERRHFTFCSQHQKAHLPAEPLVTPMRSIFFVGLVIAVFARSSAVTAFTNTDDSQLLSNAAPDFATNILVNTDTQKRFLRVTDPDDDDLAVDDEERGGRFGSLEEIIKKLDDQTAEQARKIANMSKLKKLKEKLAPDEYEALNGLLKLNNNV</sequence>
<keyword evidence="3 5" id="KW-0964">Secreted</keyword>
<evidence type="ECO:0000256" key="4">
    <source>
        <dbReference type="ARBA" id="ARBA00022729"/>
    </source>
</evidence>
<keyword evidence="7" id="KW-1185">Reference proteome</keyword>
<organism evidence="6 7">
    <name type="scientific">Phytophthora lilii</name>
    <dbReference type="NCBI Taxonomy" id="2077276"/>
    <lineage>
        <taxon>Eukaryota</taxon>
        <taxon>Sar</taxon>
        <taxon>Stramenopiles</taxon>
        <taxon>Oomycota</taxon>
        <taxon>Peronosporomycetes</taxon>
        <taxon>Peronosporales</taxon>
        <taxon>Peronosporaceae</taxon>
        <taxon>Phytophthora</taxon>
    </lineage>
</organism>
<protein>
    <recommendedName>
        <fullName evidence="5">RxLR effector protein</fullName>
    </recommendedName>
</protein>
<dbReference type="InterPro" id="IPR031825">
    <property type="entry name" value="RXLR"/>
</dbReference>